<dbReference type="EMBL" id="LAZR01046244">
    <property type="protein sequence ID" value="KKK96990.1"/>
    <property type="molecule type" value="Genomic_DNA"/>
</dbReference>
<evidence type="ECO:0000313" key="1">
    <source>
        <dbReference type="EMBL" id="KKK96990.1"/>
    </source>
</evidence>
<protein>
    <submittedName>
        <fullName evidence="1">Uncharacterized protein</fullName>
    </submittedName>
</protein>
<proteinExistence type="predicted"/>
<name>A0A0F9AFD5_9ZZZZ</name>
<organism evidence="1">
    <name type="scientific">marine sediment metagenome</name>
    <dbReference type="NCBI Taxonomy" id="412755"/>
    <lineage>
        <taxon>unclassified sequences</taxon>
        <taxon>metagenomes</taxon>
        <taxon>ecological metagenomes</taxon>
    </lineage>
</organism>
<dbReference type="AlphaFoldDB" id="A0A0F9AFD5"/>
<accession>A0A0F9AFD5</accession>
<sequence length="119" mass="14290">MKLVVFISMLMTMNSSIFFGYSFQTEPVITAEKYIEYKKNSGDKIKIFKWSNLMDTKKYRYNHIGIPTDKKLKNETYLPDYDVYISGYEENEFNIEWMRYGEKCTVPEIVKNYLMLLLK</sequence>
<gene>
    <name evidence="1" type="ORF">LCGC14_2657250</name>
</gene>
<reference evidence="1" key="1">
    <citation type="journal article" date="2015" name="Nature">
        <title>Complex archaea that bridge the gap between prokaryotes and eukaryotes.</title>
        <authorList>
            <person name="Spang A."/>
            <person name="Saw J.H."/>
            <person name="Jorgensen S.L."/>
            <person name="Zaremba-Niedzwiedzka K."/>
            <person name="Martijn J."/>
            <person name="Lind A.E."/>
            <person name="van Eijk R."/>
            <person name="Schleper C."/>
            <person name="Guy L."/>
            <person name="Ettema T.J."/>
        </authorList>
    </citation>
    <scope>NUCLEOTIDE SEQUENCE</scope>
</reference>
<comment type="caution">
    <text evidence="1">The sequence shown here is derived from an EMBL/GenBank/DDBJ whole genome shotgun (WGS) entry which is preliminary data.</text>
</comment>